<feature type="signal peptide" evidence="1">
    <location>
        <begin position="1"/>
        <end position="16"/>
    </location>
</feature>
<evidence type="ECO:0000256" key="1">
    <source>
        <dbReference type="SAM" id="SignalP"/>
    </source>
</evidence>
<evidence type="ECO:0000313" key="2">
    <source>
        <dbReference type="EMBL" id="KEH28261.1"/>
    </source>
</evidence>
<proteinExistence type="predicted"/>
<keyword evidence="4" id="KW-1185">Reference proteome</keyword>
<reference evidence="2 4" key="1">
    <citation type="journal article" date="2011" name="Nature">
        <title>The Medicago genome provides insight into the evolution of rhizobial symbioses.</title>
        <authorList>
            <person name="Young N.D."/>
            <person name="Debelle F."/>
            <person name="Oldroyd G.E."/>
            <person name="Geurts R."/>
            <person name="Cannon S.B."/>
            <person name="Udvardi M.K."/>
            <person name="Benedito V.A."/>
            <person name="Mayer K.F."/>
            <person name="Gouzy J."/>
            <person name="Schoof H."/>
            <person name="Van de Peer Y."/>
            <person name="Proost S."/>
            <person name="Cook D.R."/>
            <person name="Meyers B.C."/>
            <person name="Spannagl M."/>
            <person name="Cheung F."/>
            <person name="De Mita S."/>
            <person name="Krishnakumar V."/>
            <person name="Gundlach H."/>
            <person name="Zhou S."/>
            <person name="Mudge J."/>
            <person name="Bharti A.K."/>
            <person name="Murray J.D."/>
            <person name="Naoumkina M.A."/>
            <person name="Rosen B."/>
            <person name="Silverstein K.A."/>
            <person name="Tang H."/>
            <person name="Rombauts S."/>
            <person name="Zhao P.X."/>
            <person name="Zhou P."/>
            <person name="Barbe V."/>
            <person name="Bardou P."/>
            <person name="Bechner M."/>
            <person name="Bellec A."/>
            <person name="Berger A."/>
            <person name="Berges H."/>
            <person name="Bidwell S."/>
            <person name="Bisseling T."/>
            <person name="Choisne N."/>
            <person name="Couloux A."/>
            <person name="Denny R."/>
            <person name="Deshpande S."/>
            <person name="Dai X."/>
            <person name="Doyle J.J."/>
            <person name="Dudez A.M."/>
            <person name="Farmer A.D."/>
            <person name="Fouteau S."/>
            <person name="Franken C."/>
            <person name="Gibelin C."/>
            <person name="Gish J."/>
            <person name="Goldstein S."/>
            <person name="Gonzalez A.J."/>
            <person name="Green P.J."/>
            <person name="Hallab A."/>
            <person name="Hartog M."/>
            <person name="Hua A."/>
            <person name="Humphray S.J."/>
            <person name="Jeong D.H."/>
            <person name="Jing Y."/>
            <person name="Jocker A."/>
            <person name="Kenton S.M."/>
            <person name="Kim D.J."/>
            <person name="Klee K."/>
            <person name="Lai H."/>
            <person name="Lang C."/>
            <person name="Lin S."/>
            <person name="Macmil S.L."/>
            <person name="Magdelenat G."/>
            <person name="Matthews L."/>
            <person name="McCorrison J."/>
            <person name="Monaghan E.L."/>
            <person name="Mun J.H."/>
            <person name="Najar F.Z."/>
            <person name="Nicholson C."/>
            <person name="Noirot C."/>
            <person name="O'Bleness M."/>
            <person name="Paule C.R."/>
            <person name="Poulain J."/>
            <person name="Prion F."/>
            <person name="Qin B."/>
            <person name="Qu C."/>
            <person name="Retzel E.F."/>
            <person name="Riddle C."/>
            <person name="Sallet E."/>
            <person name="Samain S."/>
            <person name="Samson N."/>
            <person name="Sanders I."/>
            <person name="Saurat O."/>
            <person name="Scarpelli C."/>
            <person name="Schiex T."/>
            <person name="Segurens B."/>
            <person name="Severin A.J."/>
            <person name="Sherrier D.J."/>
            <person name="Shi R."/>
            <person name="Sims S."/>
            <person name="Singer S.R."/>
            <person name="Sinharoy S."/>
            <person name="Sterck L."/>
            <person name="Viollet A."/>
            <person name="Wang B.B."/>
            <person name="Wang K."/>
            <person name="Wang M."/>
            <person name="Wang X."/>
            <person name="Warfsmann J."/>
            <person name="Weissenbach J."/>
            <person name="White D.D."/>
            <person name="White J.D."/>
            <person name="Wiley G.B."/>
            <person name="Wincker P."/>
            <person name="Xing Y."/>
            <person name="Yang L."/>
            <person name="Yao Z."/>
            <person name="Ying F."/>
            <person name="Zhai J."/>
            <person name="Zhou L."/>
            <person name="Zuber A."/>
            <person name="Denarie J."/>
            <person name="Dixon R.A."/>
            <person name="May G.D."/>
            <person name="Schwartz D.C."/>
            <person name="Rogers J."/>
            <person name="Quetier F."/>
            <person name="Town C.D."/>
            <person name="Roe B.A."/>
        </authorList>
    </citation>
    <scope>NUCLEOTIDE SEQUENCE [LARGE SCALE GENOMIC DNA]</scope>
    <source>
        <strain evidence="2">A17</strain>
        <strain evidence="3 4">cv. Jemalong A17</strain>
    </source>
</reference>
<dbReference type="EnsemblPlants" id="KEH28261">
    <property type="protein sequence ID" value="KEH28261"/>
    <property type="gene ID" value="MTR_5g080545"/>
</dbReference>
<name>A0A072UFQ8_MEDTR</name>
<evidence type="ECO:0000313" key="4">
    <source>
        <dbReference type="Proteomes" id="UP000002051"/>
    </source>
</evidence>
<dbReference type="Proteomes" id="UP000002051">
    <property type="component" value="Chromosome 5"/>
</dbReference>
<gene>
    <name evidence="2" type="ordered locus">MTR_5g080545</name>
</gene>
<reference evidence="3" key="3">
    <citation type="submission" date="2015-04" db="UniProtKB">
        <authorList>
            <consortium name="EnsemblPlants"/>
        </authorList>
    </citation>
    <scope>IDENTIFICATION</scope>
    <source>
        <strain evidence="3">cv. Jemalong A17</strain>
    </source>
</reference>
<dbReference type="AlphaFoldDB" id="A0A072UFQ8"/>
<dbReference type="HOGENOM" id="CLU_2853105_0_0_1"/>
<reference evidence="2 4" key="2">
    <citation type="journal article" date="2014" name="BMC Genomics">
        <title>An improved genome release (version Mt4.0) for the model legume Medicago truncatula.</title>
        <authorList>
            <person name="Tang H."/>
            <person name="Krishnakumar V."/>
            <person name="Bidwell S."/>
            <person name="Rosen B."/>
            <person name="Chan A."/>
            <person name="Zhou S."/>
            <person name="Gentzbittel L."/>
            <person name="Childs K.L."/>
            <person name="Yandell M."/>
            <person name="Gundlach H."/>
            <person name="Mayer K.F."/>
            <person name="Schwartz D.C."/>
            <person name="Town C.D."/>
        </authorList>
    </citation>
    <scope>GENOME REANNOTATION</scope>
    <source>
        <strain evidence="2">A17</strain>
        <strain evidence="3 4">cv. Jemalong A17</strain>
    </source>
</reference>
<feature type="chain" id="PRO_5014499596" description="Transmembrane protein" evidence="1">
    <location>
        <begin position="17"/>
        <end position="65"/>
    </location>
</feature>
<evidence type="ECO:0000313" key="3">
    <source>
        <dbReference type="EnsemblPlants" id="KEH28261"/>
    </source>
</evidence>
<protein>
    <recommendedName>
        <fullName evidence="5">Transmembrane protein</fullName>
    </recommendedName>
</protein>
<sequence length="65" mass="7506">MVLVFGIFVLLDSVDFLQIQAVLLSETCRLKLTEKYIQVVPLSETCRLKLNENRFKLSFCRKLAA</sequence>
<accession>A0A072UFQ8</accession>
<evidence type="ECO:0008006" key="5">
    <source>
        <dbReference type="Google" id="ProtNLM"/>
    </source>
</evidence>
<dbReference type="EMBL" id="CM001221">
    <property type="protein sequence ID" value="KEH28261.1"/>
    <property type="molecule type" value="Genomic_DNA"/>
</dbReference>
<organism evidence="2 4">
    <name type="scientific">Medicago truncatula</name>
    <name type="common">Barrel medic</name>
    <name type="synonym">Medicago tribuloides</name>
    <dbReference type="NCBI Taxonomy" id="3880"/>
    <lineage>
        <taxon>Eukaryota</taxon>
        <taxon>Viridiplantae</taxon>
        <taxon>Streptophyta</taxon>
        <taxon>Embryophyta</taxon>
        <taxon>Tracheophyta</taxon>
        <taxon>Spermatophyta</taxon>
        <taxon>Magnoliopsida</taxon>
        <taxon>eudicotyledons</taxon>
        <taxon>Gunneridae</taxon>
        <taxon>Pentapetalae</taxon>
        <taxon>rosids</taxon>
        <taxon>fabids</taxon>
        <taxon>Fabales</taxon>
        <taxon>Fabaceae</taxon>
        <taxon>Papilionoideae</taxon>
        <taxon>50 kb inversion clade</taxon>
        <taxon>NPAAA clade</taxon>
        <taxon>Hologalegina</taxon>
        <taxon>IRL clade</taxon>
        <taxon>Trifolieae</taxon>
        <taxon>Medicago</taxon>
    </lineage>
</organism>
<keyword evidence="1" id="KW-0732">Signal</keyword>